<dbReference type="EMBL" id="FMZP01000005">
    <property type="protein sequence ID" value="SDC60221.1"/>
    <property type="molecule type" value="Genomic_DNA"/>
</dbReference>
<name>A0A1G6MXP9_9EURY</name>
<keyword evidence="4" id="KW-1185">Reference proteome</keyword>
<accession>A0A1G6MXP9</accession>
<gene>
    <name evidence="3" type="ORF">SAMN04488694_11336</name>
    <name evidence="2" type="ORF">SAMN05192552_1005144</name>
</gene>
<dbReference type="PROSITE" id="PS51257">
    <property type="entry name" value="PROKAR_LIPOPROTEIN"/>
    <property type="match status" value="1"/>
</dbReference>
<evidence type="ECO:0000313" key="3">
    <source>
        <dbReference type="EMBL" id="SET80776.1"/>
    </source>
</evidence>
<reference evidence="4 5" key="2">
    <citation type="submission" date="2016-10" db="EMBL/GenBank/DDBJ databases">
        <authorList>
            <person name="Varghese N."/>
            <person name="Submissions S."/>
        </authorList>
    </citation>
    <scope>NUCLEOTIDE SEQUENCE [LARGE SCALE GENOMIC DNA]</scope>
    <source>
        <strain evidence="2 5">CDM_1</strain>
        <strain evidence="4">CDM_6</strain>
    </source>
</reference>
<evidence type="ECO:0000256" key="1">
    <source>
        <dbReference type="SAM" id="MobiDB-lite"/>
    </source>
</evidence>
<dbReference type="RefSeq" id="WP_092933640.1">
    <property type="nucleotide sequence ID" value="NZ_FMZP01000005.1"/>
</dbReference>
<proteinExistence type="predicted"/>
<dbReference type="STRING" id="392421.SAMN04488694_11336"/>
<dbReference type="OrthoDB" id="206507at2157"/>
<organism evidence="2 5">
    <name type="scientific">Natrinema hispanicum</name>
    <dbReference type="NCBI Taxonomy" id="392421"/>
    <lineage>
        <taxon>Archaea</taxon>
        <taxon>Methanobacteriati</taxon>
        <taxon>Methanobacteriota</taxon>
        <taxon>Stenosarchaea group</taxon>
        <taxon>Halobacteria</taxon>
        <taxon>Halobacteriales</taxon>
        <taxon>Natrialbaceae</taxon>
        <taxon>Natrinema</taxon>
    </lineage>
</organism>
<dbReference type="AlphaFoldDB" id="A0A1G6MXP9"/>
<evidence type="ECO:0000313" key="2">
    <source>
        <dbReference type="EMBL" id="SDC60221.1"/>
    </source>
</evidence>
<reference evidence="3" key="1">
    <citation type="submission" date="2016-10" db="EMBL/GenBank/DDBJ databases">
        <authorList>
            <person name="de Groot N.N."/>
        </authorList>
    </citation>
    <scope>NUCLEOTIDE SEQUENCE [LARGE SCALE GENOMIC DNA]</scope>
    <source>
        <strain evidence="3">CDM_6</strain>
    </source>
</reference>
<evidence type="ECO:0000313" key="5">
    <source>
        <dbReference type="Proteomes" id="UP000324021"/>
    </source>
</evidence>
<dbReference type="Proteomes" id="UP000199320">
    <property type="component" value="Unassembled WGS sequence"/>
</dbReference>
<evidence type="ECO:0000313" key="4">
    <source>
        <dbReference type="Proteomes" id="UP000199320"/>
    </source>
</evidence>
<sequence length="233" mass="24943">MQSPCDRRTALRIVGPALAGAFAGCVADRGSDKSNPSPSQPSTPTQAQLTTAEFTFDIGVDAQFTDTHPARIHTALTNTAATPLTLVTGVTPPFTSYLSDGKPDTNRLILIPNGPDAAHDPIEWMGETDPLPMTAEDGCWNITQGVIFEQLGSSTTLDPGETTRQQFAVYGYQNDPCLPPGTYRFVDNATIHRGRPSSESPAFEVTLEFTLTRTNDQSLSVTGSGTTVSKHEQ</sequence>
<feature type="region of interest" description="Disordered" evidence="1">
    <location>
        <begin position="28"/>
        <end position="47"/>
    </location>
</feature>
<feature type="compositionally biased region" description="Low complexity" evidence="1">
    <location>
        <begin position="34"/>
        <end position="47"/>
    </location>
</feature>
<dbReference type="EMBL" id="FOIC01000013">
    <property type="protein sequence ID" value="SET80776.1"/>
    <property type="molecule type" value="Genomic_DNA"/>
</dbReference>
<protein>
    <submittedName>
        <fullName evidence="2">Uncharacterized protein</fullName>
    </submittedName>
</protein>
<dbReference type="Proteomes" id="UP000324021">
    <property type="component" value="Unassembled WGS sequence"/>
</dbReference>